<protein>
    <submittedName>
        <fullName evidence="2">FxsA family protein</fullName>
    </submittedName>
</protein>
<dbReference type="RefSeq" id="WP_377772775.1">
    <property type="nucleotide sequence ID" value="NZ_JBHUHO010000030.1"/>
</dbReference>
<evidence type="ECO:0000313" key="3">
    <source>
        <dbReference type="Proteomes" id="UP001597362"/>
    </source>
</evidence>
<proteinExistence type="predicted"/>
<reference evidence="3" key="1">
    <citation type="journal article" date="2019" name="Int. J. Syst. Evol. Microbiol.">
        <title>The Global Catalogue of Microorganisms (GCM) 10K type strain sequencing project: providing services to taxonomists for standard genome sequencing and annotation.</title>
        <authorList>
            <consortium name="The Broad Institute Genomics Platform"/>
            <consortium name="The Broad Institute Genome Sequencing Center for Infectious Disease"/>
            <person name="Wu L."/>
            <person name="Ma J."/>
        </authorList>
    </citation>
    <scope>NUCLEOTIDE SEQUENCE [LARGE SCALE GENOMIC DNA]</scope>
    <source>
        <strain evidence="3">GH52</strain>
    </source>
</reference>
<evidence type="ECO:0000256" key="1">
    <source>
        <dbReference type="SAM" id="Phobius"/>
    </source>
</evidence>
<sequence>MKKWWLLLFILVPVIEIWGIAQVSNQLGGLLTLTLLFLIVALGFYILRVYGLRAWQTVAEQLAAGQPPGFAMLDGICIFVGAVLLMIPGFFTDIVALLLLIPFTRPIFKKIIFHWLEKLMKSGRFTMIGRF</sequence>
<dbReference type="PANTHER" id="PTHR35335">
    <property type="entry name" value="UPF0716 PROTEIN FXSA"/>
    <property type="match status" value="1"/>
</dbReference>
<dbReference type="PANTHER" id="PTHR35335:SF1">
    <property type="entry name" value="UPF0716 PROTEIN FXSA"/>
    <property type="match status" value="1"/>
</dbReference>
<keyword evidence="1" id="KW-0812">Transmembrane</keyword>
<keyword evidence="1" id="KW-0472">Membrane</keyword>
<keyword evidence="3" id="KW-1185">Reference proteome</keyword>
<keyword evidence="1" id="KW-1133">Transmembrane helix</keyword>
<dbReference type="NCBIfam" id="NF008528">
    <property type="entry name" value="PRK11463.1-2"/>
    <property type="match status" value="1"/>
</dbReference>
<accession>A0ABW4YLB2</accession>
<dbReference type="InterPro" id="IPR007313">
    <property type="entry name" value="FxsA"/>
</dbReference>
<dbReference type="Pfam" id="PF04186">
    <property type="entry name" value="FxsA"/>
    <property type="match status" value="1"/>
</dbReference>
<feature type="transmembrane region" description="Helical" evidence="1">
    <location>
        <begin position="29"/>
        <end position="50"/>
    </location>
</feature>
<dbReference type="EMBL" id="JBHUHO010000030">
    <property type="protein sequence ID" value="MFD2116527.1"/>
    <property type="molecule type" value="Genomic_DNA"/>
</dbReference>
<organism evidence="2 3">
    <name type="scientific">Paenibacillus yanchengensis</name>
    <dbReference type="NCBI Taxonomy" id="2035833"/>
    <lineage>
        <taxon>Bacteria</taxon>
        <taxon>Bacillati</taxon>
        <taxon>Bacillota</taxon>
        <taxon>Bacilli</taxon>
        <taxon>Bacillales</taxon>
        <taxon>Paenibacillaceae</taxon>
        <taxon>Paenibacillus</taxon>
    </lineage>
</organism>
<name>A0ABW4YLB2_9BACL</name>
<gene>
    <name evidence="2" type="ORF">ACFSJH_12415</name>
</gene>
<evidence type="ECO:0000313" key="2">
    <source>
        <dbReference type="EMBL" id="MFD2116527.1"/>
    </source>
</evidence>
<dbReference type="Proteomes" id="UP001597362">
    <property type="component" value="Unassembled WGS sequence"/>
</dbReference>
<comment type="caution">
    <text evidence="2">The sequence shown here is derived from an EMBL/GenBank/DDBJ whole genome shotgun (WGS) entry which is preliminary data.</text>
</comment>